<evidence type="ECO:0000259" key="3">
    <source>
        <dbReference type="Pfam" id="PF01757"/>
    </source>
</evidence>
<feature type="transmembrane region" description="Helical" evidence="2">
    <location>
        <begin position="227"/>
        <end position="243"/>
    </location>
</feature>
<dbReference type="EMBL" id="PRLD01000009">
    <property type="protein sequence ID" value="RAW56746.1"/>
    <property type="molecule type" value="Genomic_DNA"/>
</dbReference>
<evidence type="ECO:0000256" key="2">
    <source>
        <dbReference type="SAM" id="Phobius"/>
    </source>
</evidence>
<evidence type="ECO:0000313" key="4">
    <source>
        <dbReference type="EMBL" id="RAW56746.1"/>
    </source>
</evidence>
<keyword evidence="2" id="KW-1133">Transmembrane helix</keyword>
<feature type="transmembrane region" description="Helical" evidence="2">
    <location>
        <begin position="147"/>
        <end position="166"/>
    </location>
</feature>
<dbReference type="AlphaFoldDB" id="A0A329U6M8"/>
<feature type="transmembrane region" description="Helical" evidence="2">
    <location>
        <begin position="317"/>
        <end position="341"/>
    </location>
</feature>
<dbReference type="PANTHER" id="PTHR37312">
    <property type="entry name" value="MEMBRANE-BOUND ACYLTRANSFERASE YKRP-RELATED"/>
    <property type="match status" value="1"/>
</dbReference>
<feature type="transmembrane region" description="Helical" evidence="2">
    <location>
        <begin position="64"/>
        <end position="83"/>
    </location>
</feature>
<proteinExistence type="predicted"/>
<dbReference type="InterPro" id="IPR052734">
    <property type="entry name" value="Nod_factor_acetyltransferase"/>
</dbReference>
<keyword evidence="2" id="KW-0812">Transmembrane</keyword>
<sequence length="349" mass="40072">MILRAEQSRAEQSRAEQSRAEQSRAEQSRAEQSRAERLSWLDVLKGIGIILVAIGHIYSNRTVFNWLYSFHMPLFFLAAGWVYKEKPIITDIKRRIQTIVVPYFSFGLLILLYWQVIERRFRDSDMSFMNALFGLFSGCYDNLDFNVHLWFLPCFFVTVVLFNILVNMGGRKITYIVSALMSSVYVVLPMPELPWGFNRVFKYIGFYAVGVILAGRETRIVDRKIRIGTVAVALIILNFFLSLHNLTTGFMWFVTAFIGVAAMILISQFVNENRILQYFGRISLIVLCIHGPVYRIVVKIVSVPLHMGTDAVRENVLLAMIVVVATMLICSVVYEVVVRIAPWMVGKKR</sequence>
<protein>
    <recommendedName>
        <fullName evidence="3">Acyltransferase 3 domain-containing protein</fullName>
    </recommendedName>
</protein>
<accession>A0A329U6M8</accession>
<feature type="transmembrane region" description="Helical" evidence="2">
    <location>
        <begin position="278"/>
        <end position="297"/>
    </location>
</feature>
<dbReference type="Proteomes" id="UP000251281">
    <property type="component" value="Unassembled WGS sequence"/>
</dbReference>
<keyword evidence="2" id="KW-0472">Membrane</keyword>
<feature type="transmembrane region" description="Helical" evidence="2">
    <location>
        <begin position="38"/>
        <end position="58"/>
    </location>
</feature>
<dbReference type="GO" id="GO:0016747">
    <property type="term" value="F:acyltransferase activity, transferring groups other than amino-acyl groups"/>
    <property type="evidence" value="ECO:0007669"/>
    <property type="project" value="InterPro"/>
</dbReference>
<feature type="transmembrane region" description="Helical" evidence="2">
    <location>
        <begin position="95"/>
        <end position="116"/>
    </location>
</feature>
<evidence type="ECO:0000256" key="1">
    <source>
        <dbReference type="SAM" id="MobiDB-lite"/>
    </source>
</evidence>
<gene>
    <name evidence="4" type="ORF">C4N24_10010</name>
</gene>
<dbReference type="Pfam" id="PF01757">
    <property type="entry name" value="Acyl_transf_3"/>
    <property type="match status" value="1"/>
</dbReference>
<organism evidence="4 5">
    <name type="scientific">Faecalibacterium prausnitzii</name>
    <dbReference type="NCBI Taxonomy" id="853"/>
    <lineage>
        <taxon>Bacteria</taxon>
        <taxon>Bacillati</taxon>
        <taxon>Bacillota</taxon>
        <taxon>Clostridia</taxon>
        <taxon>Eubacteriales</taxon>
        <taxon>Oscillospiraceae</taxon>
        <taxon>Faecalibacterium</taxon>
    </lineage>
</organism>
<feature type="transmembrane region" description="Helical" evidence="2">
    <location>
        <begin position="173"/>
        <end position="190"/>
    </location>
</feature>
<comment type="caution">
    <text evidence="4">The sequence shown here is derived from an EMBL/GenBank/DDBJ whole genome shotgun (WGS) entry which is preliminary data.</text>
</comment>
<dbReference type="PANTHER" id="PTHR37312:SF1">
    <property type="entry name" value="MEMBRANE-BOUND ACYLTRANSFERASE YKRP-RELATED"/>
    <property type="match status" value="1"/>
</dbReference>
<reference evidence="4 5" key="1">
    <citation type="submission" date="2018-02" db="EMBL/GenBank/DDBJ databases">
        <title>Complete genome sequencing of Faecalibacterium prausnitzii strains isolated from the human gut.</title>
        <authorList>
            <person name="Fitzgerald B.C."/>
            <person name="Shkoporov A.N."/>
            <person name="Ross P.R."/>
            <person name="Hill C."/>
        </authorList>
    </citation>
    <scope>NUCLEOTIDE SEQUENCE [LARGE SCALE GENOMIC DNA]</scope>
    <source>
        <strain evidence="4 5">APC923/51-1</strain>
    </source>
</reference>
<feature type="domain" description="Acyltransferase 3" evidence="3">
    <location>
        <begin position="39"/>
        <end position="334"/>
    </location>
</feature>
<feature type="transmembrane region" description="Helical" evidence="2">
    <location>
        <begin position="249"/>
        <end position="266"/>
    </location>
</feature>
<feature type="transmembrane region" description="Helical" evidence="2">
    <location>
        <begin position="196"/>
        <end position="215"/>
    </location>
</feature>
<evidence type="ECO:0000313" key="5">
    <source>
        <dbReference type="Proteomes" id="UP000251281"/>
    </source>
</evidence>
<feature type="region of interest" description="Disordered" evidence="1">
    <location>
        <begin position="1"/>
        <end position="30"/>
    </location>
</feature>
<dbReference type="InterPro" id="IPR002656">
    <property type="entry name" value="Acyl_transf_3_dom"/>
</dbReference>
<name>A0A329U6M8_9FIRM</name>